<evidence type="ECO:0000313" key="1">
    <source>
        <dbReference type="EMBL" id="UTY34566.1"/>
    </source>
</evidence>
<dbReference type="REBASE" id="647170">
    <property type="entry name" value="Tpu835ORF11525P"/>
</dbReference>
<proteinExistence type="predicted"/>
<keyword evidence="1" id="KW-0540">Nuclease</keyword>
<accession>A0AAE9MVK7</accession>
<keyword evidence="1" id="KW-0255">Endonuclease</keyword>
<dbReference type="Proteomes" id="UP001058682">
    <property type="component" value="Chromosome"/>
</dbReference>
<gene>
    <name evidence="1" type="ORF">E4N74_11530</name>
</gene>
<sequence length="421" mass="49727">MLTEQSIIDFIGKYEYDIRESHNGRWIDQKCTPDVLSFIADCIYFYAAENPNKEFCTQDIWFSDYAVQNTESVFKKLSPKQNAAKNEYDKFFQQPMKLLANSQVLLERKQGSKNIFKVNNLDILEYIAISEKNALKFLYRYIRKVLQDSGIYYDFENFFQSQKNAIGNKDKLQFEYNKLKQKFYDFTHSYTKIKKDLECGRIFTKVINPLAYFHNAFGTEGGYVSSDVITFDVLMYNRNNFRDVYANKPKGITRKVYASEHHVEVNEKYYDYQSSKAKRFLKMFNEQYRKGITEHLEEAHLKDAAIHIHHIFPKALYPEICAYLENLIALTPTQHFNYAHPNGRTQEINVEYQKLLLLSKADRIKENLEDSYTEKVERIYEFPKFLHVLSVGFDDDEVENISNMDFIAVMNAINLHYANIS</sequence>
<dbReference type="EMBL" id="CP038804">
    <property type="protein sequence ID" value="UTY34566.1"/>
    <property type="molecule type" value="Genomic_DNA"/>
</dbReference>
<dbReference type="GO" id="GO:0004519">
    <property type="term" value="F:endonuclease activity"/>
    <property type="evidence" value="ECO:0007669"/>
    <property type="project" value="UniProtKB-KW"/>
</dbReference>
<name>A0AAE9MVK7_9SPIR</name>
<keyword evidence="1" id="KW-0378">Hydrolase</keyword>
<reference evidence="1" key="1">
    <citation type="submission" date="2019-04" db="EMBL/GenBank/DDBJ databases">
        <title>Whole genome sequencing of oral phylogroup 2 treponemes.</title>
        <authorList>
            <person name="Chan Y."/>
            <person name="Zeng H.H."/>
            <person name="Yu X.L."/>
            <person name="Leung W.K."/>
            <person name="Watt R.M."/>
        </authorList>
    </citation>
    <scope>NUCLEOTIDE SEQUENCE</scope>
    <source>
        <strain evidence="1">OMZ 835</strain>
    </source>
</reference>
<dbReference type="AlphaFoldDB" id="A0AAE9MVK7"/>
<organism evidence="1 2">
    <name type="scientific">Treponema putidum</name>
    <dbReference type="NCBI Taxonomy" id="221027"/>
    <lineage>
        <taxon>Bacteria</taxon>
        <taxon>Pseudomonadati</taxon>
        <taxon>Spirochaetota</taxon>
        <taxon>Spirochaetia</taxon>
        <taxon>Spirochaetales</taxon>
        <taxon>Treponemataceae</taxon>
        <taxon>Treponema</taxon>
    </lineage>
</organism>
<protein>
    <submittedName>
        <fullName evidence="1">Restriction endonuclease</fullName>
    </submittedName>
</protein>
<dbReference type="RefSeq" id="WP_255817782.1">
    <property type="nucleotide sequence ID" value="NZ_CP038804.1"/>
</dbReference>
<evidence type="ECO:0000313" key="2">
    <source>
        <dbReference type="Proteomes" id="UP001058682"/>
    </source>
</evidence>